<dbReference type="EMBL" id="LS991951">
    <property type="protein sequence ID" value="SYV96712.1"/>
    <property type="molecule type" value="Genomic_DNA"/>
</dbReference>
<keyword evidence="1" id="KW-0812">Transmembrane</keyword>
<dbReference type="AlphaFoldDB" id="A0A3B0PIU8"/>
<dbReference type="Proteomes" id="UP000257559">
    <property type="component" value="Chromosome"/>
</dbReference>
<evidence type="ECO:0000313" key="2">
    <source>
        <dbReference type="EMBL" id="SYV96712.1"/>
    </source>
</evidence>
<evidence type="ECO:0000256" key="1">
    <source>
        <dbReference type="SAM" id="Phobius"/>
    </source>
</evidence>
<feature type="non-terminal residue" evidence="2">
    <location>
        <position position="69"/>
    </location>
</feature>
<sequence>MGGIPGFSDLGAHLYNFKLGIFPDARIYLFGGVISVILMVFVLIYHSVSSLGAYRIAKHLEYGSRPSKW</sequence>
<reference evidence="3" key="1">
    <citation type="submission" date="2018-06" db="EMBL/GenBank/DDBJ databases">
        <authorList>
            <consortium name="Pathogen Informatics"/>
        </authorList>
    </citation>
    <scope>NUCLEOTIDE SEQUENCE [LARGE SCALE GENOMIC DNA]</scope>
    <source>
        <strain evidence="3">NCTC10132</strain>
    </source>
</reference>
<evidence type="ECO:0000313" key="3">
    <source>
        <dbReference type="Proteomes" id="UP000257559"/>
    </source>
</evidence>
<keyword evidence="1" id="KW-0472">Membrane</keyword>
<accession>A0A3B0PIU8</accession>
<proteinExistence type="predicted"/>
<gene>
    <name evidence="2" type="ORF">NCTC10132_00042</name>
</gene>
<name>A0A3B0PIU8_9BACT</name>
<keyword evidence="1" id="KW-1133">Transmembrane helix</keyword>
<organism evidence="2 3">
    <name type="scientific">Mycoplasmopsis edwardii</name>
    <dbReference type="NCBI Taxonomy" id="53558"/>
    <lineage>
        <taxon>Bacteria</taxon>
        <taxon>Bacillati</taxon>
        <taxon>Mycoplasmatota</taxon>
        <taxon>Mycoplasmoidales</taxon>
        <taxon>Metamycoplasmataceae</taxon>
        <taxon>Mycoplasmopsis</taxon>
    </lineage>
</organism>
<feature type="transmembrane region" description="Helical" evidence="1">
    <location>
        <begin position="27"/>
        <end position="48"/>
    </location>
</feature>
<protein>
    <submittedName>
        <fullName evidence="2">Uncharacterized protein</fullName>
    </submittedName>
</protein>
<dbReference type="KEGG" id="medw:NCTC10132_00042"/>
<keyword evidence="3" id="KW-1185">Reference proteome</keyword>